<dbReference type="HOGENOM" id="CLU_3255581_0_0_10"/>
<evidence type="ECO:0000313" key="1">
    <source>
        <dbReference type="EMBL" id="EAR11505.1"/>
    </source>
</evidence>
<dbReference type="Proteomes" id="UP000003053">
    <property type="component" value="Unassembled WGS sequence"/>
</dbReference>
<reference evidence="1 2" key="1">
    <citation type="submission" date="2006-02" db="EMBL/GenBank/DDBJ databases">
        <authorList>
            <person name="Murray A."/>
            <person name="Staley J."/>
            <person name="Ferriera S."/>
            <person name="Johnson J."/>
            <person name="Kravitz S."/>
            <person name="Halpern A."/>
            <person name="Remington K."/>
            <person name="Beeson K."/>
            <person name="Tran B."/>
            <person name="Rogers Y.-H."/>
            <person name="Friedman R."/>
            <person name="Venter J.C."/>
        </authorList>
    </citation>
    <scope>NUCLEOTIDE SEQUENCE [LARGE SCALE GENOMIC DNA]</scope>
    <source>
        <strain evidence="1 2">23-P</strain>
    </source>
</reference>
<dbReference type="AlphaFoldDB" id="A4C334"/>
<organism evidence="1 2">
    <name type="scientific">Polaribacter irgensii 23-P</name>
    <dbReference type="NCBI Taxonomy" id="313594"/>
    <lineage>
        <taxon>Bacteria</taxon>
        <taxon>Pseudomonadati</taxon>
        <taxon>Bacteroidota</taxon>
        <taxon>Flavobacteriia</taxon>
        <taxon>Flavobacteriales</taxon>
        <taxon>Flavobacteriaceae</taxon>
    </lineage>
</organism>
<comment type="caution">
    <text evidence="1">The sequence shown here is derived from an EMBL/GenBank/DDBJ whole genome shotgun (WGS) entry which is preliminary data.</text>
</comment>
<gene>
    <name evidence="1" type="ORF">PI23P_06176</name>
</gene>
<dbReference type="STRING" id="313594.PI23P_06176"/>
<proteinExistence type="predicted"/>
<keyword evidence="2" id="KW-1185">Reference proteome</keyword>
<sequence>MLHLVVTQQLPHYKTAGLDCLCPYELIEEYRKGTVPKKTFTA</sequence>
<dbReference type="EMBL" id="AAOG01000006">
    <property type="protein sequence ID" value="EAR11505.1"/>
    <property type="molecule type" value="Genomic_DNA"/>
</dbReference>
<accession>A4C334</accession>
<evidence type="ECO:0000313" key="2">
    <source>
        <dbReference type="Proteomes" id="UP000003053"/>
    </source>
</evidence>
<name>A4C334_9FLAO</name>
<protein>
    <submittedName>
        <fullName evidence="1">Uncharacterized protein</fullName>
    </submittedName>
</protein>